<name>A0A644X6B7_9ZZZZ</name>
<sequence>MKYLYFKGCGACKLNGSCKEYKKNVNITFDKSEKADNWGRIVTVFSKGETVRGEAVIKDDKIYCASAQSNIYEGYEDFIGLNHVTIEVLE</sequence>
<evidence type="ECO:0000313" key="1">
    <source>
        <dbReference type="EMBL" id="MPM11358.1"/>
    </source>
</evidence>
<proteinExistence type="predicted"/>
<reference evidence="1" key="1">
    <citation type="submission" date="2019-08" db="EMBL/GenBank/DDBJ databases">
        <authorList>
            <person name="Kucharzyk K."/>
            <person name="Murdoch R.W."/>
            <person name="Higgins S."/>
            <person name="Loffler F."/>
        </authorList>
    </citation>
    <scope>NUCLEOTIDE SEQUENCE</scope>
</reference>
<dbReference type="EMBL" id="VSSQ01001821">
    <property type="protein sequence ID" value="MPM11358.1"/>
    <property type="molecule type" value="Genomic_DNA"/>
</dbReference>
<protein>
    <submittedName>
        <fullName evidence="1">Uncharacterized protein</fullName>
    </submittedName>
</protein>
<accession>A0A644X6B7</accession>
<dbReference type="AlphaFoldDB" id="A0A644X6B7"/>
<comment type="caution">
    <text evidence="1">The sequence shown here is derived from an EMBL/GenBank/DDBJ whole genome shotgun (WGS) entry which is preliminary data.</text>
</comment>
<gene>
    <name evidence="1" type="ORF">SDC9_57701</name>
</gene>
<organism evidence="1">
    <name type="scientific">bioreactor metagenome</name>
    <dbReference type="NCBI Taxonomy" id="1076179"/>
    <lineage>
        <taxon>unclassified sequences</taxon>
        <taxon>metagenomes</taxon>
        <taxon>ecological metagenomes</taxon>
    </lineage>
</organism>